<keyword evidence="6 9" id="KW-0464">Manganese</keyword>
<feature type="domain" description="1-deoxy-D-xylulose 5-phosphate reductoisomerase C-terminal" evidence="11">
    <location>
        <begin position="149"/>
        <end position="237"/>
    </location>
</feature>
<dbReference type="Pfam" id="PF08436">
    <property type="entry name" value="DXP_redisom_C"/>
    <property type="match status" value="1"/>
</dbReference>
<dbReference type="PROSITE" id="PS51257">
    <property type="entry name" value="PROKAR_LIPOPROTEIN"/>
    <property type="match status" value="1"/>
</dbReference>
<dbReference type="PIRSF" id="PIRSF006205">
    <property type="entry name" value="Dxp_reductismrs"/>
    <property type="match status" value="1"/>
</dbReference>
<comment type="cofactor">
    <cofactor evidence="9">
        <name>Mg(2+)</name>
        <dbReference type="ChEBI" id="CHEBI:18420"/>
    </cofactor>
    <cofactor evidence="9">
        <name>Mn(2+)</name>
        <dbReference type="ChEBI" id="CHEBI:29035"/>
    </cofactor>
</comment>
<dbReference type="Pfam" id="PF02670">
    <property type="entry name" value="DXP_reductoisom"/>
    <property type="match status" value="1"/>
</dbReference>
<keyword evidence="13" id="KW-0413">Isomerase</keyword>
<evidence type="ECO:0000256" key="8">
    <source>
        <dbReference type="ARBA" id="ARBA00048543"/>
    </source>
</evidence>
<feature type="binding site" evidence="9">
    <location>
        <position position="153"/>
    </location>
    <ligand>
        <name>Mn(2+)</name>
        <dbReference type="ChEBI" id="CHEBI:29035"/>
    </ligand>
</feature>
<keyword evidence="9" id="KW-0460">Magnesium</keyword>
<dbReference type="Pfam" id="PF13288">
    <property type="entry name" value="DXPR_C"/>
    <property type="match status" value="1"/>
</dbReference>
<dbReference type="EC" id="1.1.1.267" evidence="9"/>
<evidence type="ECO:0000259" key="11">
    <source>
        <dbReference type="Pfam" id="PF08436"/>
    </source>
</evidence>
<dbReference type="EMBL" id="CP029554">
    <property type="protein sequence ID" value="AXE33016.1"/>
    <property type="molecule type" value="Genomic_DNA"/>
</dbReference>
<dbReference type="PANTHER" id="PTHR30525:SF0">
    <property type="entry name" value="1-DEOXY-D-XYLULOSE 5-PHOSPHATE REDUCTOISOMERASE, CHLOROPLASTIC"/>
    <property type="match status" value="1"/>
</dbReference>
<feature type="binding site" evidence="9">
    <location>
        <position position="129"/>
    </location>
    <ligand>
        <name>NADPH</name>
        <dbReference type="ChEBI" id="CHEBI:57783"/>
    </ligand>
</feature>
<evidence type="ECO:0000256" key="9">
    <source>
        <dbReference type="HAMAP-Rule" id="MF_00183"/>
    </source>
</evidence>
<dbReference type="UniPathway" id="UPA00056">
    <property type="reaction ID" value="UER00092"/>
</dbReference>
<feature type="domain" description="1-deoxy-D-xylulose 5-phosphate reductoisomerase N-terminal" evidence="10">
    <location>
        <begin position="7"/>
        <end position="135"/>
    </location>
</feature>
<feature type="binding site" evidence="9">
    <location>
        <position position="128"/>
    </location>
    <ligand>
        <name>1-deoxy-D-xylulose 5-phosphate</name>
        <dbReference type="ChEBI" id="CHEBI:57792"/>
    </ligand>
</feature>
<evidence type="ECO:0000256" key="7">
    <source>
        <dbReference type="ARBA" id="ARBA00023229"/>
    </source>
</evidence>
<dbReference type="KEGG" id="chrb:DK843_01000"/>
<sequence length="394" mass="41224">MTKPQGIAVLGATGSVGCNTLDVIARHPERYRVVALTAYRQLDKLFELALRFHPEYLAVADADAAASLRARLADAGLRAEVMHGSGALAQIAALPEVDAVMAAIVGAAGLPSALAAARAGKRILLANKESLVVAGRLFMDAARASGSALLPVDSEHSAIFQSLPAGYAGDAAAAGVRKIILTASGGPFRSRAAAELAHVTPDDACRHPNWSMGRKISVDSATLMNKGLEVIEARWLFNVQPGQIDVVVHPQSVIHSMVQYRDGSVMAQLGSPDMRTPIACALAWPERIDAGVAPLDFFSMGDLTFEKPDLERFPCLKLAFDALEAGGDAPAVLNAANEVAVAAFLAGKLRFVDIPRVVEATLAGVSCAASDDLDGLLSRDGEARRFAEGKVAAC</sequence>
<dbReference type="NCBIfam" id="TIGR00243">
    <property type="entry name" value="Dxr"/>
    <property type="match status" value="1"/>
</dbReference>
<keyword evidence="4 9" id="KW-0521">NADP</keyword>
<dbReference type="InterPro" id="IPR026877">
    <property type="entry name" value="DXPR_C"/>
</dbReference>
<feature type="binding site" evidence="9">
    <location>
        <position position="207"/>
    </location>
    <ligand>
        <name>1-deoxy-D-xylulose 5-phosphate</name>
        <dbReference type="ChEBI" id="CHEBI:57792"/>
    </ligand>
</feature>
<comment type="catalytic activity">
    <reaction evidence="8">
        <text>2-C-methyl-D-erythritol 4-phosphate + NADP(+) = 1-deoxy-D-xylulose 5-phosphate + NADPH + H(+)</text>
        <dbReference type="Rhea" id="RHEA:13717"/>
        <dbReference type="ChEBI" id="CHEBI:15378"/>
        <dbReference type="ChEBI" id="CHEBI:57783"/>
        <dbReference type="ChEBI" id="CHEBI:57792"/>
        <dbReference type="ChEBI" id="CHEBI:58262"/>
        <dbReference type="ChEBI" id="CHEBI:58349"/>
        <dbReference type="EC" id="1.1.1.267"/>
    </reaction>
    <physiologicalReaction direction="right-to-left" evidence="8">
        <dbReference type="Rhea" id="RHEA:13719"/>
    </physiologicalReaction>
</comment>
<dbReference type="Gene3D" id="3.40.50.720">
    <property type="entry name" value="NAD(P)-binding Rossmann-like Domain"/>
    <property type="match status" value="1"/>
</dbReference>
<feature type="binding site" evidence="9">
    <location>
        <position position="155"/>
    </location>
    <ligand>
        <name>1-deoxy-D-xylulose 5-phosphate</name>
        <dbReference type="ChEBI" id="CHEBI:57792"/>
    </ligand>
</feature>
<dbReference type="InterPro" id="IPR013644">
    <property type="entry name" value="DXP_reductoisomerase_C"/>
</dbReference>
<gene>
    <name evidence="9" type="primary">dxr</name>
    <name evidence="13" type="ORF">DK843_01000</name>
</gene>
<organism evidence="13 14">
    <name type="scientific">Chromobacterium phragmitis</name>
    <dbReference type="NCBI Taxonomy" id="2202141"/>
    <lineage>
        <taxon>Bacteria</taxon>
        <taxon>Pseudomonadati</taxon>
        <taxon>Pseudomonadota</taxon>
        <taxon>Betaproteobacteria</taxon>
        <taxon>Neisseriales</taxon>
        <taxon>Chromobacteriaceae</taxon>
        <taxon>Chromobacterium</taxon>
    </lineage>
</organism>
<evidence type="ECO:0000256" key="3">
    <source>
        <dbReference type="ARBA" id="ARBA00022723"/>
    </source>
</evidence>
<feature type="binding site" evidence="9">
    <location>
        <position position="213"/>
    </location>
    <ligand>
        <name>NADPH</name>
        <dbReference type="ChEBI" id="CHEBI:57783"/>
    </ligand>
</feature>
<proteinExistence type="inferred from homology"/>
<comment type="caution">
    <text evidence="9">Lacks conserved residue(s) required for the propagation of feature annotation.</text>
</comment>
<dbReference type="NCBIfam" id="NF009114">
    <property type="entry name" value="PRK12464.1"/>
    <property type="match status" value="1"/>
</dbReference>
<name>A0A344UCL8_9NEIS</name>
<feature type="binding site" evidence="9">
    <location>
        <position position="14"/>
    </location>
    <ligand>
        <name>NADPH</name>
        <dbReference type="ChEBI" id="CHEBI:57783"/>
    </ligand>
</feature>
<dbReference type="SUPFAM" id="SSF51735">
    <property type="entry name" value="NAD(P)-binding Rossmann-fold domains"/>
    <property type="match status" value="1"/>
</dbReference>
<dbReference type="HAMAP" id="MF_00183">
    <property type="entry name" value="DXP_reductoisom"/>
    <property type="match status" value="1"/>
</dbReference>
<feature type="binding site" evidence="9">
    <location>
        <position position="154"/>
    </location>
    <ligand>
        <name>1-deoxy-D-xylulose 5-phosphate</name>
        <dbReference type="ChEBI" id="CHEBI:57792"/>
    </ligand>
</feature>
<dbReference type="InterPro" id="IPR013512">
    <property type="entry name" value="DXP_reductoisomerase_N"/>
</dbReference>
<evidence type="ECO:0000313" key="14">
    <source>
        <dbReference type="Proteomes" id="UP000252038"/>
    </source>
</evidence>
<dbReference type="FunFam" id="3.40.50.720:FF:000045">
    <property type="entry name" value="1-deoxy-D-xylulose 5-phosphate reductoisomerase"/>
    <property type="match status" value="1"/>
</dbReference>
<feature type="binding site" evidence="9">
    <location>
        <position position="184"/>
    </location>
    <ligand>
        <name>1-deoxy-D-xylulose 5-phosphate</name>
        <dbReference type="ChEBI" id="CHEBI:57792"/>
    </ligand>
</feature>
<dbReference type="NCBIfam" id="NF003938">
    <property type="entry name" value="PRK05447.1-1"/>
    <property type="match status" value="1"/>
</dbReference>
<keyword evidence="7 9" id="KW-0414">Isoprene biosynthesis</keyword>
<comment type="function">
    <text evidence="9">Catalyzes the NADPH-dependent rearrangement and reduction of 1-deoxy-D-xylulose-5-phosphate (DXP) to 2-C-methyl-D-erythritol 4-phosphate (MEP).</text>
</comment>
<evidence type="ECO:0000256" key="2">
    <source>
        <dbReference type="ARBA" id="ARBA00006825"/>
    </source>
</evidence>
<evidence type="ECO:0000259" key="10">
    <source>
        <dbReference type="Pfam" id="PF02670"/>
    </source>
</evidence>
<dbReference type="PANTHER" id="PTHR30525">
    <property type="entry name" value="1-DEOXY-D-XYLULOSE 5-PHOSPHATE REDUCTOISOMERASE"/>
    <property type="match status" value="1"/>
</dbReference>
<feature type="binding site" evidence="9">
    <location>
        <position position="229"/>
    </location>
    <ligand>
        <name>1-deoxy-D-xylulose 5-phosphate</name>
        <dbReference type="ChEBI" id="CHEBI:57792"/>
    </ligand>
</feature>
<feature type="binding site" evidence="9">
    <location>
        <position position="40"/>
    </location>
    <ligand>
        <name>NADPH</name>
        <dbReference type="ChEBI" id="CHEBI:57783"/>
    </ligand>
</feature>
<dbReference type="GO" id="GO:0030604">
    <property type="term" value="F:1-deoxy-D-xylulose-5-phosphate reductoisomerase activity"/>
    <property type="evidence" value="ECO:0007669"/>
    <property type="project" value="UniProtKB-UniRule"/>
</dbReference>
<dbReference type="AlphaFoldDB" id="A0A344UCL8"/>
<comment type="similarity">
    <text evidence="2 9">Belongs to the DXR family.</text>
</comment>
<evidence type="ECO:0000259" key="12">
    <source>
        <dbReference type="Pfam" id="PF13288"/>
    </source>
</evidence>
<dbReference type="InterPro" id="IPR003821">
    <property type="entry name" value="DXP_reductoisomerase"/>
</dbReference>
<dbReference type="InterPro" id="IPR036291">
    <property type="entry name" value="NAD(P)-bd_dom_sf"/>
</dbReference>
<dbReference type="RefSeq" id="WP_114072269.1">
    <property type="nucleotide sequence ID" value="NZ_CP029554.1"/>
</dbReference>
<feature type="binding site" evidence="9">
    <location>
        <position position="229"/>
    </location>
    <ligand>
        <name>Mn(2+)</name>
        <dbReference type="ChEBI" id="CHEBI:29035"/>
    </ligand>
</feature>
<feature type="binding site" evidence="9">
    <location>
        <position position="13"/>
    </location>
    <ligand>
        <name>NADPH</name>
        <dbReference type="ChEBI" id="CHEBI:57783"/>
    </ligand>
</feature>
<feature type="binding site" evidence="9">
    <location>
        <position position="220"/>
    </location>
    <ligand>
        <name>1-deoxy-D-xylulose 5-phosphate</name>
        <dbReference type="ChEBI" id="CHEBI:57792"/>
    </ligand>
</feature>
<dbReference type="SUPFAM" id="SSF69055">
    <property type="entry name" value="1-deoxy-D-xylulose-5-phosphate reductoisomerase, C-terminal domain"/>
    <property type="match status" value="1"/>
</dbReference>
<dbReference type="GO" id="GO:0030145">
    <property type="term" value="F:manganese ion binding"/>
    <property type="evidence" value="ECO:0007669"/>
    <property type="project" value="TreeGrafter"/>
</dbReference>
<keyword evidence="3 9" id="KW-0479">Metal-binding</keyword>
<evidence type="ECO:0000256" key="1">
    <source>
        <dbReference type="ARBA" id="ARBA00005094"/>
    </source>
</evidence>
<dbReference type="Gene3D" id="1.10.1740.10">
    <property type="match status" value="1"/>
</dbReference>
<reference evidence="13 14" key="1">
    <citation type="submission" date="2018-05" db="EMBL/GenBank/DDBJ databases">
        <title>Genome sequencing, assembly and analysis of the novel insecticidal bacterium, Chromobacterium phragmitis.</title>
        <authorList>
            <person name="Sparks M.E."/>
            <person name="Blackburn M.B."/>
            <person name="Gundersen-Rindal D.E."/>
        </authorList>
    </citation>
    <scope>NUCLEOTIDE SEQUENCE [LARGE SCALE GENOMIC DNA]</scope>
    <source>
        <strain evidence="13">IIBBL 274-1</strain>
    </source>
</reference>
<comment type="pathway">
    <text evidence="1 9">Isoprenoid biosynthesis; isopentenyl diphosphate biosynthesis via DXP pathway; isopentenyl diphosphate from 1-deoxy-D-xylulose 5-phosphate: step 1/6.</text>
</comment>
<evidence type="ECO:0000256" key="4">
    <source>
        <dbReference type="ARBA" id="ARBA00022857"/>
    </source>
</evidence>
<protein>
    <recommendedName>
        <fullName evidence="9">1-deoxy-D-xylulose 5-phosphate reductoisomerase</fullName>
        <shortName evidence="9">DXP reductoisomerase</shortName>
        <ecNumber evidence="9">1.1.1.267</ecNumber>
    </recommendedName>
    <alternativeName>
        <fullName evidence="9">1-deoxyxylulose-5-phosphate reductoisomerase</fullName>
    </alternativeName>
    <alternativeName>
        <fullName evidence="9">2-C-methyl-D-erythritol 4-phosphate synthase</fullName>
    </alternativeName>
</protein>
<feature type="binding site" evidence="9">
    <location>
        <position position="155"/>
    </location>
    <ligand>
        <name>Mn(2+)</name>
        <dbReference type="ChEBI" id="CHEBI:29035"/>
    </ligand>
</feature>
<feature type="binding site" evidence="9">
    <location>
        <position position="15"/>
    </location>
    <ligand>
        <name>NADPH</name>
        <dbReference type="ChEBI" id="CHEBI:57783"/>
    </ligand>
</feature>
<accession>A0A344UCL8</accession>
<dbReference type="GO" id="GO:0070402">
    <property type="term" value="F:NADPH binding"/>
    <property type="evidence" value="ECO:0007669"/>
    <property type="project" value="InterPro"/>
</dbReference>
<feature type="domain" description="DXP reductoisomerase C-terminal" evidence="12">
    <location>
        <begin position="269"/>
        <end position="385"/>
    </location>
</feature>
<dbReference type="SUPFAM" id="SSF55347">
    <property type="entry name" value="Glyceraldehyde-3-phosphate dehydrogenase-like, C-terminal domain"/>
    <property type="match status" value="1"/>
</dbReference>
<dbReference type="Proteomes" id="UP000252038">
    <property type="component" value="Chromosome"/>
</dbReference>
<evidence type="ECO:0000313" key="13">
    <source>
        <dbReference type="EMBL" id="AXE33016.1"/>
    </source>
</evidence>
<feature type="binding site" evidence="9">
    <location>
        <position position="127"/>
    </location>
    <ligand>
        <name>NADPH</name>
        <dbReference type="ChEBI" id="CHEBI:57783"/>
    </ligand>
</feature>
<feature type="binding site" evidence="9">
    <location>
        <position position="225"/>
    </location>
    <ligand>
        <name>1-deoxy-D-xylulose 5-phosphate</name>
        <dbReference type="ChEBI" id="CHEBI:57792"/>
    </ligand>
</feature>
<feature type="binding site" evidence="9">
    <location>
        <position position="226"/>
    </location>
    <ligand>
        <name>1-deoxy-D-xylulose 5-phosphate</name>
        <dbReference type="ChEBI" id="CHEBI:57792"/>
    </ligand>
</feature>
<evidence type="ECO:0000256" key="6">
    <source>
        <dbReference type="ARBA" id="ARBA00023211"/>
    </source>
</evidence>
<dbReference type="InterPro" id="IPR036169">
    <property type="entry name" value="DXPR_C_sf"/>
</dbReference>
<evidence type="ECO:0000256" key="5">
    <source>
        <dbReference type="ARBA" id="ARBA00023002"/>
    </source>
</evidence>
<feature type="binding site" evidence="9">
    <location>
        <position position="16"/>
    </location>
    <ligand>
        <name>NADPH</name>
        <dbReference type="ChEBI" id="CHEBI:57783"/>
    </ligand>
</feature>
<dbReference type="GO" id="GO:0016853">
    <property type="term" value="F:isomerase activity"/>
    <property type="evidence" value="ECO:0007669"/>
    <property type="project" value="UniProtKB-KW"/>
</dbReference>
<dbReference type="GO" id="GO:0051484">
    <property type="term" value="P:isopentenyl diphosphate biosynthetic process, methylerythritol 4-phosphate pathway involved in terpenoid biosynthetic process"/>
    <property type="evidence" value="ECO:0007669"/>
    <property type="project" value="UniProtKB-ARBA"/>
</dbReference>
<keyword evidence="5 9" id="KW-0560">Oxidoreductase</keyword>